<proteinExistence type="predicted"/>
<gene>
    <name evidence="1" type="ORF">Ga0061067_106165</name>
</gene>
<sequence length="129" mass="14114">MTIMEQKGGTSSNLVQGRLDKQDAKLLPIVRGGILGEFSEEFLKEVEGSLQLGNSLQDAMAKARDDQRADKIARSQQRIDALKERLKFASPAQAKALIRELKKLGQDFKLAVSLSSTSVSLVLQTDVTV</sequence>
<evidence type="ECO:0000313" key="1">
    <source>
        <dbReference type="EMBL" id="CUA96950.1"/>
    </source>
</evidence>
<dbReference type="RefSeq" id="WP_055455828.1">
    <property type="nucleotide sequence ID" value="NZ_CYHE01000006.1"/>
</dbReference>
<keyword evidence="2" id="KW-1185">Reference proteome</keyword>
<dbReference type="EMBL" id="CYHE01000006">
    <property type="protein sequence ID" value="CUA96950.1"/>
    <property type="molecule type" value="Genomic_DNA"/>
</dbReference>
<dbReference type="Proteomes" id="UP000183900">
    <property type="component" value="Unassembled WGS sequence"/>
</dbReference>
<protein>
    <submittedName>
        <fullName evidence="1">Uncharacterized protein</fullName>
    </submittedName>
</protein>
<dbReference type="AlphaFoldDB" id="A0A0K6I1D8"/>
<name>A0A0K6I1D8_9HYPH</name>
<reference evidence="2" key="1">
    <citation type="submission" date="2015-08" db="EMBL/GenBank/DDBJ databases">
        <authorList>
            <person name="Varghese N."/>
        </authorList>
    </citation>
    <scope>NUCLEOTIDE SEQUENCE [LARGE SCALE GENOMIC DNA]</scope>
    <source>
        <strain evidence="2">DSM 23407</strain>
    </source>
</reference>
<dbReference type="OrthoDB" id="7836141at2"/>
<organism evidence="1 2">
    <name type="scientific">Pannonibacter indicus</name>
    <dbReference type="NCBI Taxonomy" id="466044"/>
    <lineage>
        <taxon>Bacteria</taxon>
        <taxon>Pseudomonadati</taxon>
        <taxon>Pseudomonadota</taxon>
        <taxon>Alphaproteobacteria</taxon>
        <taxon>Hyphomicrobiales</taxon>
        <taxon>Stappiaceae</taxon>
        <taxon>Pannonibacter</taxon>
    </lineage>
</organism>
<accession>A0A0K6I1D8</accession>
<evidence type="ECO:0000313" key="2">
    <source>
        <dbReference type="Proteomes" id="UP000183900"/>
    </source>
</evidence>